<evidence type="ECO:0000256" key="7">
    <source>
        <dbReference type="SAM" id="MobiDB-lite"/>
    </source>
</evidence>
<dbReference type="SMART" id="SM00304">
    <property type="entry name" value="HAMP"/>
    <property type="match status" value="1"/>
</dbReference>
<reference evidence="12" key="1">
    <citation type="submission" date="2016-10" db="EMBL/GenBank/DDBJ databases">
        <authorList>
            <person name="Varghese N."/>
            <person name="Submissions S."/>
        </authorList>
    </citation>
    <scope>NUCLEOTIDE SEQUENCE [LARGE SCALE GENOMIC DNA]</scope>
    <source>
        <strain evidence="12">CGMCC 1.3566</strain>
    </source>
</reference>
<comment type="subcellular location">
    <subcellularLocation>
        <location evidence="1">Cell membrane</location>
    </subcellularLocation>
</comment>
<evidence type="ECO:0000256" key="8">
    <source>
        <dbReference type="SAM" id="Phobius"/>
    </source>
</evidence>
<dbReference type="InterPro" id="IPR003660">
    <property type="entry name" value="HAMP_dom"/>
</dbReference>
<keyword evidence="12" id="KW-1185">Reference proteome</keyword>
<dbReference type="GO" id="GO:0007165">
    <property type="term" value="P:signal transduction"/>
    <property type="evidence" value="ECO:0007669"/>
    <property type="project" value="UniProtKB-KW"/>
</dbReference>
<keyword evidence="2" id="KW-1003">Cell membrane</keyword>
<feature type="transmembrane region" description="Helical" evidence="8">
    <location>
        <begin position="185"/>
        <end position="206"/>
    </location>
</feature>
<evidence type="ECO:0000259" key="9">
    <source>
        <dbReference type="PROSITE" id="PS50111"/>
    </source>
</evidence>
<protein>
    <submittedName>
        <fullName evidence="11">Methyl-accepting chemotaxis protein</fullName>
    </submittedName>
</protein>
<dbReference type="Proteomes" id="UP000199095">
    <property type="component" value="Unassembled WGS sequence"/>
</dbReference>
<dbReference type="OrthoDB" id="2168386at2"/>
<name>A0A1H9Z4V9_9BACI</name>
<keyword evidence="4 6" id="KW-0807">Transducer</keyword>
<dbReference type="CDD" id="cd11386">
    <property type="entry name" value="MCP_signal"/>
    <property type="match status" value="1"/>
</dbReference>
<dbReference type="STRING" id="237682.SAMN05421676_101394"/>
<dbReference type="InterPro" id="IPR004089">
    <property type="entry name" value="MCPsignal_dom"/>
</dbReference>
<dbReference type="InterPro" id="IPR024478">
    <property type="entry name" value="HlyB_4HB_MCP"/>
</dbReference>
<evidence type="ECO:0000256" key="3">
    <source>
        <dbReference type="ARBA" id="ARBA00023136"/>
    </source>
</evidence>
<dbReference type="Pfam" id="PF00672">
    <property type="entry name" value="HAMP"/>
    <property type="match status" value="1"/>
</dbReference>
<dbReference type="Pfam" id="PF00015">
    <property type="entry name" value="MCPsignal"/>
    <property type="match status" value="1"/>
</dbReference>
<proteinExistence type="inferred from homology"/>
<organism evidence="11 12">
    <name type="scientific">Salinibacillus kushneri</name>
    <dbReference type="NCBI Taxonomy" id="237682"/>
    <lineage>
        <taxon>Bacteria</taxon>
        <taxon>Bacillati</taxon>
        <taxon>Bacillota</taxon>
        <taxon>Bacilli</taxon>
        <taxon>Bacillales</taxon>
        <taxon>Bacillaceae</taxon>
        <taxon>Salinibacillus</taxon>
    </lineage>
</organism>
<keyword evidence="8" id="KW-1133">Transmembrane helix</keyword>
<evidence type="ECO:0000313" key="12">
    <source>
        <dbReference type="Proteomes" id="UP000199095"/>
    </source>
</evidence>
<feature type="compositionally biased region" description="Low complexity" evidence="7">
    <location>
        <begin position="523"/>
        <end position="533"/>
    </location>
</feature>
<keyword evidence="8" id="KW-0812">Transmembrane</keyword>
<dbReference type="AlphaFoldDB" id="A0A1H9Z4V9"/>
<feature type="domain" description="Methyl-accepting transducer" evidence="9">
    <location>
        <begin position="280"/>
        <end position="530"/>
    </location>
</feature>
<evidence type="ECO:0000256" key="1">
    <source>
        <dbReference type="ARBA" id="ARBA00004236"/>
    </source>
</evidence>
<dbReference type="EMBL" id="FOHJ01000001">
    <property type="protein sequence ID" value="SES76518.1"/>
    <property type="molecule type" value="Genomic_DNA"/>
</dbReference>
<dbReference type="PANTHER" id="PTHR32089">
    <property type="entry name" value="METHYL-ACCEPTING CHEMOTAXIS PROTEIN MCPB"/>
    <property type="match status" value="1"/>
</dbReference>
<dbReference type="CDD" id="cd06225">
    <property type="entry name" value="HAMP"/>
    <property type="match status" value="1"/>
</dbReference>
<evidence type="ECO:0000256" key="6">
    <source>
        <dbReference type="PROSITE-ProRule" id="PRU00284"/>
    </source>
</evidence>
<feature type="compositionally biased region" description="Polar residues" evidence="7">
    <location>
        <begin position="534"/>
        <end position="544"/>
    </location>
</feature>
<dbReference type="Pfam" id="PF12729">
    <property type="entry name" value="4HB_MCP_1"/>
    <property type="match status" value="1"/>
</dbReference>
<dbReference type="GO" id="GO:0005886">
    <property type="term" value="C:plasma membrane"/>
    <property type="evidence" value="ECO:0007669"/>
    <property type="project" value="UniProtKB-SubCell"/>
</dbReference>
<evidence type="ECO:0000256" key="4">
    <source>
        <dbReference type="ARBA" id="ARBA00023224"/>
    </source>
</evidence>
<sequence length="566" mass="62150">MKIFKLFNFKSMKTKLLTAFAAIIVLVLILGITTITLNKNTNTEMEDLTDKQLNVLIKDEKIALNMSQRTNLLRGFLLYEKQEYRDKFESGIEESIALENELVELSDSERVQELIDQKIEWGTFTDQVFAEYDNGNKEKALQIMETKVQPLSDELIQSFEELANEQEGLINTTGDDIVNASNINVITTLAITILIVVMSITIAFLLSQRMTKQLKTVKDRMKNIADGDLTGEDLEAKTKDEIGDLVIATNDMSSNMRDLLGKINSVSETVSSHSEELTQSANEVMTGTEKISTTMEEIASGSETQANHASSLADNAGSFSTKVDEANEDGELIYDASKQVLEMTNDGRQLMNKSVNQIQSIHTIVEQAVEKVKGLDAQSNQISKLVTVIKDIADQTNLLALNAAIEAARAGEHGEGFAVVADEVRKLAEQVSNSVTEITGIVGSIQSESSNVVESLQDGYDEVEKGANQIQSTEETFETISIAIDEMASSIEFITDNLVEMSHTSKNMNTSINEIASVSEEAAAGVEESAAASQQTNSSMQEVTSSSEELSRLAEELNSLVRRFKL</sequence>
<feature type="domain" description="HAMP" evidence="10">
    <location>
        <begin position="208"/>
        <end position="261"/>
    </location>
</feature>
<dbReference type="SUPFAM" id="SSF58104">
    <property type="entry name" value="Methyl-accepting chemotaxis protein (MCP) signaling domain"/>
    <property type="match status" value="1"/>
</dbReference>
<comment type="similarity">
    <text evidence="5">Belongs to the methyl-accepting chemotaxis (MCP) protein family.</text>
</comment>
<evidence type="ECO:0000256" key="2">
    <source>
        <dbReference type="ARBA" id="ARBA00022475"/>
    </source>
</evidence>
<dbReference type="Gene3D" id="1.10.287.950">
    <property type="entry name" value="Methyl-accepting chemotaxis protein"/>
    <property type="match status" value="1"/>
</dbReference>
<dbReference type="SMART" id="SM00283">
    <property type="entry name" value="MA"/>
    <property type="match status" value="1"/>
</dbReference>
<evidence type="ECO:0000256" key="5">
    <source>
        <dbReference type="ARBA" id="ARBA00029447"/>
    </source>
</evidence>
<evidence type="ECO:0000313" key="11">
    <source>
        <dbReference type="EMBL" id="SES76518.1"/>
    </source>
</evidence>
<keyword evidence="3 8" id="KW-0472">Membrane</keyword>
<feature type="region of interest" description="Disordered" evidence="7">
    <location>
        <begin position="523"/>
        <end position="549"/>
    </location>
</feature>
<dbReference type="PANTHER" id="PTHR32089:SF112">
    <property type="entry name" value="LYSOZYME-LIKE PROTEIN-RELATED"/>
    <property type="match status" value="1"/>
</dbReference>
<dbReference type="PROSITE" id="PS50111">
    <property type="entry name" value="CHEMOTAXIS_TRANSDUC_2"/>
    <property type="match status" value="1"/>
</dbReference>
<accession>A0A1H9Z4V9</accession>
<evidence type="ECO:0000259" key="10">
    <source>
        <dbReference type="PROSITE" id="PS50885"/>
    </source>
</evidence>
<dbReference type="PROSITE" id="PS50885">
    <property type="entry name" value="HAMP"/>
    <property type="match status" value="1"/>
</dbReference>
<gene>
    <name evidence="11" type="ORF">SAMN05421676_101394</name>
</gene>